<dbReference type="VEuPathDB" id="FungiDB:H257_08912"/>
<feature type="domain" description="HhH-GPD" evidence="14">
    <location>
        <begin position="67"/>
        <end position="218"/>
    </location>
</feature>
<comment type="function">
    <text evidence="13">Adenine glycosylase active on G-A mispairs.</text>
</comment>
<keyword evidence="6" id="KW-0479">Metal-binding</keyword>
<evidence type="ECO:0000256" key="4">
    <source>
        <dbReference type="ARBA" id="ARBA00022023"/>
    </source>
</evidence>
<evidence type="ECO:0000256" key="2">
    <source>
        <dbReference type="ARBA" id="ARBA00008343"/>
    </source>
</evidence>
<keyword evidence="11" id="KW-0234">DNA repair</keyword>
<dbReference type="GO" id="GO:0000701">
    <property type="term" value="F:purine-specific mismatch base pair DNA N-glycosylase activity"/>
    <property type="evidence" value="ECO:0007669"/>
    <property type="project" value="UniProtKB-EC"/>
</dbReference>
<evidence type="ECO:0000256" key="1">
    <source>
        <dbReference type="ARBA" id="ARBA00000843"/>
    </source>
</evidence>
<accession>W4GCU1</accession>
<evidence type="ECO:0000256" key="5">
    <source>
        <dbReference type="ARBA" id="ARBA00022485"/>
    </source>
</evidence>
<evidence type="ECO:0000256" key="3">
    <source>
        <dbReference type="ARBA" id="ARBA00012045"/>
    </source>
</evidence>
<dbReference type="CDD" id="cd00056">
    <property type="entry name" value="ENDO3c"/>
    <property type="match status" value="1"/>
</dbReference>
<dbReference type="STRING" id="112090.W4GCU1"/>
<evidence type="ECO:0000256" key="13">
    <source>
        <dbReference type="RuleBase" id="RU365096"/>
    </source>
</evidence>
<dbReference type="CDD" id="cd03431">
    <property type="entry name" value="NUDIX_DNA_Glycosylase_C-MutY"/>
    <property type="match status" value="1"/>
</dbReference>
<dbReference type="GO" id="GO:0051539">
    <property type="term" value="F:4 iron, 4 sulfur cluster binding"/>
    <property type="evidence" value="ECO:0007669"/>
    <property type="project" value="UniProtKB-UniRule"/>
</dbReference>
<comment type="cofactor">
    <cofactor evidence="13">
        <name>[4Fe-4S] cluster</name>
        <dbReference type="ChEBI" id="CHEBI:49883"/>
    </cofactor>
    <text evidence="13">Binds 1 [4Fe-4S] cluster.</text>
</comment>
<sequence length="482" mass="53386">MKHDHAWKATEVAGISAALLKWYDANRRCLPWRGDSLPYLVRVHERDAGYNAPNVVTPYATWVSEIMCQQTRVDTVVTYYTKWMDTFPTIQSLANADPDQVNAVWAGLGYYRRARMLHQGAQFVMEKFNGDMPRDVDSLKTIPGIGPYTAGAIASVAFGQVEPLVDGNVIRVVSRLRAISGDPNHKPLTKHCWESGTKLIDAARPGDFNQALMELGATVCSIQTPSCASCPVRDFCHALAQTKNEDSSKQSTVADCSICDLTRLDEWGVVGGAVTRFPLKTRKKAPRDEVVNVAVVYHQPVGETVDSRRFLMFKRAQAGLLAGQWEFLTFQVEESDTIPDYSSRMVWAKADISNALNVPPDQLEALIVHRQDLGELVHVFSHVKHHMGVEEVQVALPDGASVPVESSTMRWMTCDDMAEVGITTGMKKVLALVTKEASKVRARNERGAASARKVRAKTQPDYTKPITSFFHLAAKPSCNDPK</sequence>
<dbReference type="SUPFAM" id="SSF48150">
    <property type="entry name" value="DNA-glycosylase"/>
    <property type="match status" value="1"/>
</dbReference>
<dbReference type="PROSITE" id="PS01155">
    <property type="entry name" value="ENDONUCLEASE_III_2"/>
    <property type="match status" value="1"/>
</dbReference>
<proteinExistence type="inferred from homology"/>
<dbReference type="InterPro" id="IPR004036">
    <property type="entry name" value="Endonuclease-III-like_CS2"/>
</dbReference>
<dbReference type="InterPro" id="IPR003265">
    <property type="entry name" value="HhH-GPD_domain"/>
</dbReference>
<dbReference type="GO" id="GO:0005634">
    <property type="term" value="C:nucleus"/>
    <property type="evidence" value="ECO:0007669"/>
    <property type="project" value="TreeGrafter"/>
</dbReference>
<dbReference type="Pfam" id="PF14815">
    <property type="entry name" value="NUDIX_4"/>
    <property type="match status" value="1"/>
</dbReference>
<evidence type="ECO:0000256" key="8">
    <source>
        <dbReference type="ARBA" id="ARBA00022801"/>
    </source>
</evidence>
<dbReference type="FunFam" id="1.10.340.30:FF:000002">
    <property type="entry name" value="Adenine DNA glycosylase"/>
    <property type="match status" value="1"/>
</dbReference>
<dbReference type="Pfam" id="PF00730">
    <property type="entry name" value="HhH-GPD"/>
    <property type="match status" value="1"/>
</dbReference>
<keyword evidence="5" id="KW-0004">4Fe-4S</keyword>
<evidence type="ECO:0000256" key="7">
    <source>
        <dbReference type="ARBA" id="ARBA00022763"/>
    </source>
</evidence>
<dbReference type="GO" id="GO:0006284">
    <property type="term" value="P:base-excision repair"/>
    <property type="evidence" value="ECO:0007669"/>
    <property type="project" value="UniProtKB-UniRule"/>
</dbReference>
<dbReference type="InterPro" id="IPR011257">
    <property type="entry name" value="DNA_glycosylase"/>
</dbReference>
<dbReference type="Gene3D" id="3.90.79.10">
    <property type="entry name" value="Nucleoside Triphosphate Pyrophosphohydrolase"/>
    <property type="match status" value="1"/>
</dbReference>
<dbReference type="EC" id="3.2.2.31" evidence="3 13"/>
<organism evidence="15">
    <name type="scientific">Aphanomyces astaci</name>
    <name type="common">Crayfish plague agent</name>
    <dbReference type="NCBI Taxonomy" id="112090"/>
    <lineage>
        <taxon>Eukaryota</taxon>
        <taxon>Sar</taxon>
        <taxon>Stramenopiles</taxon>
        <taxon>Oomycota</taxon>
        <taxon>Saprolegniomycetes</taxon>
        <taxon>Saprolegniales</taxon>
        <taxon>Verrucalvaceae</taxon>
        <taxon>Aphanomyces</taxon>
    </lineage>
</organism>
<dbReference type="InterPro" id="IPR015797">
    <property type="entry name" value="NUDIX_hydrolase-like_dom_sf"/>
</dbReference>
<dbReference type="SUPFAM" id="SSF55811">
    <property type="entry name" value="Nudix"/>
    <property type="match status" value="1"/>
</dbReference>
<dbReference type="RefSeq" id="XP_009833289.1">
    <property type="nucleotide sequence ID" value="XM_009834987.1"/>
</dbReference>
<dbReference type="InterPro" id="IPR023170">
    <property type="entry name" value="HhH_base_excis_C"/>
</dbReference>
<dbReference type="GO" id="GO:0032357">
    <property type="term" value="F:oxidized purine DNA binding"/>
    <property type="evidence" value="ECO:0007669"/>
    <property type="project" value="TreeGrafter"/>
</dbReference>
<evidence type="ECO:0000256" key="10">
    <source>
        <dbReference type="ARBA" id="ARBA00023014"/>
    </source>
</evidence>
<keyword evidence="9 13" id="KW-0408">Iron</keyword>
<dbReference type="GO" id="GO:0046872">
    <property type="term" value="F:metal ion binding"/>
    <property type="evidence" value="ECO:0007669"/>
    <property type="project" value="UniProtKB-UniRule"/>
</dbReference>
<evidence type="ECO:0000256" key="9">
    <source>
        <dbReference type="ARBA" id="ARBA00023004"/>
    </source>
</evidence>
<evidence type="ECO:0000256" key="6">
    <source>
        <dbReference type="ARBA" id="ARBA00022723"/>
    </source>
</evidence>
<dbReference type="InterPro" id="IPR029119">
    <property type="entry name" value="MutY_C"/>
</dbReference>
<comment type="similarity">
    <text evidence="2 13">Belongs to the Nth/MutY family.</text>
</comment>
<evidence type="ECO:0000259" key="14">
    <source>
        <dbReference type="SMART" id="SM00478"/>
    </source>
</evidence>
<dbReference type="Pfam" id="PF00633">
    <property type="entry name" value="HHH"/>
    <property type="match status" value="1"/>
</dbReference>
<dbReference type="FunFam" id="1.10.1670.10:FF:000002">
    <property type="entry name" value="Adenine DNA glycosylase"/>
    <property type="match status" value="1"/>
</dbReference>
<comment type="catalytic activity">
    <reaction evidence="1 13">
        <text>Hydrolyzes free adenine bases from 7,8-dihydro-8-oxoguanine:adenine mismatched double-stranded DNA, leaving an apurinic site.</text>
        <dbReference type="EC" id="3.2.2.31"/>
    </reaction>
</comment>
<evidence type="ECO:0000256" key="11">
    <source>
        <dbReference type="ARBA" id="ARBA00023204"/>
    </source>
</evidence>
<dbReference type="OrthoDB" id="10248838at2759"/>
<evidence type="ECO:0000256" key="12">
    <source>
        <dbReference type="ARBA" id="ARBA00023295"/>
    </source>
</evidence>
<keyword evidence="10" id="KW-0411">Iron-sulfur</keyword>
<gene>
    <name evidence="15" type="ORF">H257_08912</name>
</gene>
<dbReference type="GO" id="GO:0006298">
    <property type="term" value="P:mismatch repair"/>
    <property type="evidence" value="ECO:0007669"/>
    <property type="project" value="TreeGrafter"/>
</dbReference>
<protein>
    <recommendedName>
        <fullName evidence="4 13">Adenine DNA glycosylase</fullName>
        <ecNumber evidence="3 13">3.2.2.31</ecNumber>
    </recommendedName>
</protein>
<dbReference type="InterPro" id="IPR000445">
    <property type="entry name" value="HhH_motif"/>
</dbReference>
<dbReference type="AlphaFoldDB" id="W4GCU1"/>
<dbReference type="EMBL" id="KI913133">
    <property type="protein sequence ID" value="ETV77502.1"/>
    <property type="molecule type" value="Genomic_DNA"/>
</dbReference>
<dbReference type="GeneID" id="20810908"/>
<keyword evidence="12 13" id="KW-0326">Glycosidase</keyword>
<dbReference type="Gene3D" id="1.10.340.30">
    <property type="entry name" value="Hypothetical protein, domain 2"/>
    <property type="match status" value="1"/>
</dbReference>
<name>W4GCU1_APHAT</name>
<dbReference type="GO" id="GO:0035485">
    <property type="term" value="F:adenine/guanine mispair binding"/>
    <property type="evidence" value="ECO:0007669"/>
    <property type="project" value="TreeGrafter"/>
</dbReference>
<dbReference type="GO" id="GO:0034039">
    <property type="term" value="F:8-oxo-7,8-dihydroguanine DNA N-glycosylase activity"/>
    <property type="evidence" value="ECO:0007669"/>
    <property type="project" value="TreeGrafter"/>
</dbReference>
<keyword evidence="8" id="KW-0378">Hydrolase</keyword>
<dbReference type="PANTHER" id="PTHR42944:SF1">
    <property type="entry name" value="ADENINE DNA GLYCOSYLASE"/>
    <property type="match status" value="1"/>
</dbReference>
<dbReference type="SMART" id="SM00478">
    <property type="entry name" value="ENDO3c"/>
    <property type="match status" value="1"/>
</dbReference>
<reference evidence="15" key="1">
    <citation type="submission" date="2013-12" db="EMBL/GenBank/DDBJ databases">
        <title>The Genome Sequence of Aphanomyces astaci APO3.</title>
        <authorList>
            <consortium name="The Broad Institute Genomics Platform"/>
            <person name="Russ C."/>
            <person name="Tyler B."/>
            <person name="van West P."/>
            <person name="Dieguez-Uribeondo J."/>
            <person name="Young S.K."/>
            <person name="Zeng Q."/>
            <person name="Gargeya S."/>
            <person name="Fitzgerald M."/>
            <person name="Abouelleil A."/>
            <person name="Alvarado L."/>
            <person name="Chapman S.B."/>
            <person name="Gainer-Dewar J."/>
            <person name="Goldberg J."/>
            <person name="Griggs A."/>
            <person name="Gujja S."/>
            <person name="Hansen M."/>
            <person name="Howarth C."/>
            <person name="Imamovic A."/>
            <person name="Ireland A."/>
            <person name="Larimer J."/>
            <person name="McCowan C."/>
            <person name="Murphy C."/>
            <person name="Pearson M."/>
            <person name="Poon T.W."/>
            <person name="Priest M."/>
            <person name="Roberts A."/>
            <person name="Saif S."/>
            <person name="Shea T."/>
            <person name="Sykes S."/>
            <person name="Wortman J."/>
            <person name="Nusbaum C."/>
            <person name="Birren B."/>
        </authorList>
    </citation>
    <scope>NUCLEOTIDE SEQUENCE [LARGE SCALE GENOMIC DNA]</scope>
    <source>
        <strain evidence="15">APO3</strain>
    </source>
</reference>
<evidence type="ECO:0000313" key="15">
    <source>
        <dbReference type="EMBL" id="ETV77502.1"/>
    </source>
</evidence>
<dbReference type="PANTHER" id="PTHR42944">
    <property type="entry name" value="ADENINE DNA GLYCOSYLASE"/>
    <property type="match status" value="1"/>
</dbReference>
<dbReference type="Gene3D" id="1.10.1670.10">
    <property type="entry name" value="Helix-hairpin-Helix base-excision DNA repair enzymes (C-terminal)"/>
    <property type="match status" value="1"/>
</dbReference>
<dbReference type="InterPro" id="IPR044298">
    <property type="entry name" value="MIG/MutY"/>
</dbReference>
<keyword evidence="7 13" id="KW-0227">DNA damage</keyword>